<sequence>MSLTTNFPPWTPLAVSGTVVVVLVTASFLLPHPDWDKTIRVAFVGSSIQYYNDCPRLMEVLSDGHIIQNSCFRPAASTTRILQKGNGMYERYQNPNAIIDEDQGIYDFGACTVKQLLFGKDDEIEQFNYGDDDGDAGDDSNSGNELLIYDDGLNPCLQSETYRQYIQEQFDAQPTPQWDFVMMNDQTKGVPDSDFLSVQFETLEAYYIPWLVEIESIPVFIVSQGYFRNCNEDMGDPYVDIPTFSKLLIGGYMQYAELLAENLPSEQRPRLAPVAIAFLTVWEENRDFWPLLFADDCKHTSLHGTYFQGLIWYFTLFRRMPHKSTALRDDMSFFFERRRWPPQTDDWPAQLEVSREEAEYLYFVAERVCVHHHIPQALGEDSDYGTEWW</sequence>
<accession>A0A7S4HKP7</accession>
<feature type="transmembrane region" description="Helical" evidence="1">
    <location>
        <begin position="12"/>
        <end position="30"/>
    </location>
</feature>
<protein>
    <submittedName>
        <fullName evidence="2">Uncharacterized protein</fullName>
    </submittedName>
</protein>
<dbReference type="AlphaFoldDB" id="A0A7S4HKP7"/>
<dbReference type="Gene3D" id="3.40.50.1110">
    <property type="entry name" value="SGNH hydrolase"/>
    <property type="match status" value="1"/>
</dbReference>
<organism evidence="2">
    <name type="scientific">Odontella aurita</name>
    <dbReference type="NCBI Taxonomy" id="265563"/>
    <lineage>
        <taxon>Eukaryota</taxon>
        <taxon>Sar</taxon>
        <taxon>Stramenopiles</taxon>
        <taxon>Ochrophyta</taxon>
        <taxon>Bacillariophyta</taxon>
        <taxon>Mediophyceae</taxon>
        <taxon>Biddulphiophycidae</taxon>
        <taxon>Eupodiscales</taxon>
        <taxon>Odontellaceae</taxon>
        <taxon>Odontella</taxon>
    </lineage>
</organism>
<keyword evidence="1" id="KW-1133">Transmembrane helix</keyword>
<gene>
    <name evidence="2" type="ORF">OAUR00152_LOCUS1126</name>
</gene>
<keyword evidence="1" id="KW-0472">Membrane</keyword>
<keyword evidence="1" id="KW-0812">Transmembrane</keyword>
<dbReference type="EMBL" id="HBKQ01001639">
    <property type="protein sequence ID" value="CAE2202067.1"/>
    <property type="molecule type" value="Transcribed_RNA"/>
</dbReference>
<reference evidence="2" key="1">
    <citation type="submission" date="2021-01" db="EMBL/GenBank/DDBJ databases">
        <authorList>
            <person name="Corre E."/>
            <person name="Pelletier E."/>
            <person name="Niang G."/>
            <person name="Scheremetjew M."/>
            <person name="Finn R."/>
            <person name="Kale V."/>
            <person name="Holt S."/>
            <person name="Cochrane G."/>
            <person name="Meng A."/>
            <person name="Brown T."/>
            <person name="Cohen L."/>
        </authorList>
    </citation>
    <scope>NUCLEOTIDE SEQUENCE</scope>
    <source>
        <strain evidence="2">Isolate 1302-5</strain>
    </source>
</reference>
<dbReference type="InterPro" id="IPR036514">
    <property type="entry name" value="SGNH_hydro_sf"/>
</dbReference>
<proteinExistence type="predicted"/>
<evidence type="ECO:0000256" key="1">
    <source>
        <dbReference type="SAM" id="Phobius"/>
    </source>
</evidence>
<evidence type="ECO:0000313" key="2">
    <source>
        <dbReference type="EMBL" id="CAE2202067.1"/>
    </source>
</evidence>
<name>A0A7S4HKP7_9STRA</name>